<accession>A0ACC3NIC8</accession>
<evidence type="ECO:0000313" key="2">
    <source>
        <dbReference type="Proteomes" id="UP001281147"/>
    </source>
</evidence>
<keyword evidence="2" id="KW-1185">Reference proteome</keyword>
<organism evidence="1 2">
    <name type="scientific">Vermiconidia calcicola</name>
    <dbReference type="NCBI Taxonomy" id="1690605"/>
    <lineage>
        <taxon>Eukaryota</taxon>
        <taxon>Fungi</taxon>
        <taxon>Dikarya</taxon>
        <taxon>Ascomycota</taxon>
        <taxon>Pezizomycotina</taxon>
        <taxon>Dothideomycetes</taxon>
        <taxon>Dothideomycetidae</taxon>
        <taxon>Mycosphaerellales</taxon>
        <taxon>Extremaceae</taxon>
        <taxon>Vermiconidia</taxon>
    </lineage>
</organism>
<reference evidence="1" key="1">
    <citation type="submission" date="2023-07" db="EMBL/GenBank/DDBJ databases">
        <title>Black Yeasts Isolated from many extreme environments.</title>
        <authorList>
            <person name="Coleine C."/>
            <person name="Stajich J.E."/>
            <person name="Selbmann L."/>
        </authorList>
    </citation>
    <scope>NUCLEOTIDE SEQUENCE</scope>
    <source>
        <strain evidence="1">CCFEE 5714</strain>
    </source>
</reference>
<evidence type="ECO:0000313" key="1">
    <source>
        <dbReference type="EMBL" id="KAK3717429.1"/>
    </source>
</evidence>
<dbReference type="EMBL" id="JAUTXU010000037">
    <property type="protein sequence ID" value="KAK3717429.1"/>
    <property type="molecule type" value="Genomic_DNA"/>
</dbReference>
<protein>
    <submittedName>
        <fullName evidence="1">Uncharacterized protein</fullName>
    </submittedName>
</protein>
<proteinExistence type="predicted"/>
<sequence>MILLWLAWKIGGHIGAAQDTYKIPVTSRDSIYKDPDSTADAVTTDTSTATTNAATNSSATRSTRRPTRKQWNRTHDEGCMSSTGSRSTVKFEPLLSAKAREELLHSMHDASDVDDFQETTATLEGYSRMGHFCKDSKEEEKKEEWKAKEEERQQKLIIPLCNNTTTHTDTTPDLSIYSGEQPPSTYWSPPIATKMQRSALLYCNRETGYTPLAKAFCTPTIRISCYRKKLLLFRYKKNASETEPLAGLTTEDAYTKRIRADHSIDMEEMLNLLAQLSLSTSAPAPSPYAVGPVISESTALICTESNTDTGDDILSTSVAVSAKTSATIASELEQSLLVEEVVEEGGTEGEDSTPPSPQPSGEQAQPTSEPAANDGMAVSGPGLMGGIPHQSSEGGAPNGSDVLLLLPQPSGGGSDAMDARHGNPLGANNSDGGAKQSTPHASSESVAGGGGDGGDRCSCPEVEMGDGRPVINVDQLKTTSYRRVPKRALDDAESSSPHLKRRCQGAAQLSQNASPTPNGANDGSSTFQHPGVIPIPPQQTNHTDRKPSLLMRRAGVEVRPTISVLPHKREHDEYIDSDFAVDIDGVASMDGDASKAVKIVPVDAGIDPEDAAKVKRVPTRGGDSHYTPGSDCHWSVPEKDRNRLKWVKPDEAPKLMMSWLRVSKKAIDDEKWKPEDSTLEVIKLRLQQIVDFGLNNEGRWNEVKVSKDLIRSVGKVAEDLNSALMVAWKESGAPRTRNLVQEVVIKSALAGECVEVLRQLVRACELYKGDHGGKL</sequence>
<name>A0ACC3NIC8_9PEZI</name>
<gene>
    <name evidence="1" type="ORF">LTR37_005819</name>
</gene>
<comment type="caution">
    <text evidence="1">The sequence shown here is derived from an EMBL/GenBank/DDBJ whole genome shotgun (WGS) entry which is preliminary data.</text>
</comment>
<dbReference type="Proteomes" id="UP001281147">
    <property type="component" value="Unassembled WGS sequence"/>
</dbReference>